<comment type="function">
    <text evidence="4">Involved in the maturation of [NiFe] hydrogenases. Required for nickel insertion into the metal center of the hydrogenase.</text>
</comment>
<feature type="binding site" evidence="4">
    <location>
        <position position="89"/>
    </location>
    <ligand>
        <name>Zn(2+)</name>
        <dbReference type="ChEBI" id="CHEBI:29105"/>
    </ligand>
</feature>
<dbReference type="PANTHER" id="PTHR34535:SF3">
    <property type="entry name" value="HYDROGENASE MATURATION FACTOR HYPA"/>
    <property type="match status" value="1"/>
</dbReference>
<dbReference type="Proteomes" id="UP000094769">
    <property type="component" value="Unassembled WGS sequence"/>
</dbReference>
<feature type="binding site" evidence="4">
    <location>
        <position position="92"/>
    </location>
    <ligand>
        <name>Zn(2+)</name>
        <dbReference type="ChEBI" id="CHEBI:29105"/>
    </ligand>
</feature>
<feature type="binding site" evidence="4">
    <location>
        <position position="2"/>
    </location>
    <ligand>
        <name>Ni(2+)</name>
        <dbReference type="ChEBI" id="CHEBI:49786"/>
    </ligand>
</feature>
<dbReference type="GO" id="GO:0016151">
    <property type="term" value="F:nickel cation binding"/>
    <property type="evidence" value="ECO:0007669"/>
    <property type="project" value="UniProtKB-UniRule"/>
</dbReference>
<dbReference type="HAMAP" id="MF_00213">
    <property type="entry name" value="HypA_HybF"/>
    <property type="match status" value="1"/>
</dbReference>
<accession>A0A7Z0VJW0</accession>
<dbReference type="PANTHER" id="PTHR34535">
    <property type="entry name" value="HYDROGENASE MATURATION FACTOR HYPA"/>
    <property type="match status" value="1"/>
</dbReference>
<comment type="caution">
    <text evidence="5">The sequence shown here is derived from an EMBL/GenBank/DDBJ whole genome shotgun (WGS) entry which is preliminary data.</text>
</comment>
<gene>
    <name evidence="5" type="primary">hypA_2</name>
    <name evidence="4" type="synonym">hypA</name>
    <name evidence="5" type="ORF">CODIS_32060</name>
</gene>
<dbReference type="RefSeq" id="WP_069126868.1">
    <property type="nucleotide sequence ID" value="NZ_MARB01000020.1"/>
</dbReference>
<dbReference type="AlphaFoldDB" id="A0A7Z0VJW0"/>
<dbReference type="GO" id="GO:0051604">
    <property type="term" value="P:protein maturation"/>
    <property type="evidence" value="ECO:0007669"/>
    <property type="project" value="InterPro"/>
</dbReference>
<evidence type="ECO:0000313" key="5">
    <source>
        <dbReference type="EMBL" id="ODJ86566.1"/>
    </source>
</evidence>
<evidence type="ECO:0000256" key="2">
    <source>
        <dbReference type="ARBA" id="ARBA00022723"/>
    </source>
</evidence>
<feature type="binding site" evidence="4">
    <location>
        <position position="73"/>
    </location>
    <ligand>
        <name>Zn(2+)</name>
        <dbReference type="ChEBI" id="CHEBI:29105"/>
    </ligand>
</feature>
<keyword evidence="1 4" id="KW-0533">Nickel</keyword>
<evidence type="ECO:0000256" key="1">
    <source>
        <dbReference type="ARBA" id="ARBA00022596"/>
    </source>
</evidence>
<dbReference type="PIRSF" id="PIRSF004761">
    <property type="entry name" value="Hydrgn_mat_HypA"/>
    <property type="match status" value="1"/>
</dbReference>
<keyword evidence="6" id="KW-1185">Reference proteome</keyword>
<comment type="similarity">
    <text evidence="4">Belongs to the HypA/HybF family.</text>
</comment>
<dbReference type="InterPro" id="IPR000688">
    <property type="entry name" value="HypA/HybF"/>
</dbReference>
<dbReference type="Gene3D" id="3.30.2320.80">
    <property type="match status" value="1"/>
</dbReference>
<dbReference type="OrthoDB" id="288014at2"/>
<evidence type="ECO:0000313" key="6">
    <source>
        <dbReference type="Proteomes" id="UP000094769"/>
    </source>
</evidence>
<evidence type="ECO:0000256" key="4">
    <source>
        <dbReference type="HAMAP-Rule" id="MF_00213"/>
    </source>
</evidence>
<organism evidence="5 6">
    <name type="scientific">Candidatus Thiodiazotropha endolucinida</name>
    <dbReference type="NCBI Taxonomy" id="1655433"/>
    <lineage>
        <taxon>Bacteria</taxon>
        <taxon>Pseudomonadati</taxon>
        <taxon>Pseudomonadota</taxon>
        <taxon>Gammaproteobacteria</taxon>
        <taxon>Chromatiales</taxon>
        <taxon>Sedimenticolaceae</taxon>
        <taxon>Candidatus Thiodiazotropha</taxon>
    </lineage>
</organism>
<keyword evidence="3 4" id="KW-0862">Zinc</keyword>
<protein>
    <recommendedName>
        <fullName evidence="4">Hydrogenase maturation factor HypA</fullName>
    </recommendedName>
</protein>
<proteinExistence type="inferred from homology"/>
<dbReference type="Pfam" id="PF01155">
    <property type="entry name" value="HypA"/>
    <property type="match status" value="1"/>
</dbReference>
<reference evidence="5 6" key="1">
    <citation type="submission" date="2016-06" db="EMBL/GenBank/DDBJ databases">
        <title>Genome sequence of endosymbiont of Candidatus Endolucinida thiodiazotropha.</title>
        <authorList>
            <person name="Poehlein A."/>
            <person name="Koenig S."/>
            <person name="Heiden S.E."/>
            <person name="Thuermer A."/>
            <person name="Voget S."/>
            <person name="Daniel R."/>
            <person name="Markert S."/>
            <person name="Gros O."/>
            <person name="Schweder T."/>
        </authorList>
    </citation>
    <scope>NUCLEOTIDE SEQUENCE [LARGE SCALE GENOMIC DNA]</scope>
    <source>
        <strain evidence="5 6">COS</strain>
    </source>
</reference>
<dbReference type="EMBL" id="MARB01000020">
    <property type="protein sequence ID" value="ODJ86566.1"/>
    <property type="molecule type" value="Genomic_DNA"/>
</dbReference>
<keyword evidence="2 4" id="KW-0479">Metal-binding</keyword>
<sequence length="118" mass="12793">MHELSVCQAMLAQVEAIAKRENASQVIRIVIHIGPLSGVVPELLQQAFTIARAGSIAAKAELETALQQVRVRCQQCGAECDVSANRLICCKCGDFRTQLISGDELLLASVELTREDND</sequence>
<feature type="binding site" evidence="4">
    <location>
        <position position="76"/>
    </location>
    <ligand>
        <name>Zn(2+)</name>
        <dbReference type="ChEBI" id="CHEBI:29105"/>
    </ligand>
</feature>
<name>A0A7Z0VJW0_9GAMM</name>
<evidence type="ECO:0000256" key="3">
    <source>
        <dbReference type="ARBA" id="ARBA00022833"/>
    </source>
</evidence>
<dbReference type="GO" id="GO:0008270">
    <property type="term" value="F:zinc ion binding"/>
    <property type="evidence" value="ECO:0007669"/>
    <property type="project" value="UniProtKB-UniRule"/>
</dbReference>